<dbReference type="Proteomes" id="UP001470230">
    <property type="component" value="Unassembled WGS sequence"/>
</dbReference>
<evidence type="ECO:0000313" key="3">
    <source>
        <dbReference type="Proteomes" id="UP001470230"/>
    </source>
</evidence>
<proteinExistence type="predicted"/>
<dbReference type="SUPFAM" id="SSF56112">
    <property type="entry name" value="Protein kinase-like (PK-like)"/>
    <property type="match status" value="1"/>
</dbReference>
<sequence length="58" mass="6565">MAVKGTPFYIAPEIWSDVSYSPACDVYSFAIIAYENITSEDPFKGMNCDLSRNHWCPI</sequence>
<keyword evidence="3" id="KW-1185">Reference proteome</keyword>
<organism evidence="2 3">
    <name type="scientific">Tritrichomonas musculus</name>
    <dbReference type="NCBI Taxonomy" id="1915356"/>
    <lineage>
        <taxon>Eukaryota</taxon>
        <taxon>Metamonada</taxon>
        <taxon>Parabasalia</taxon>
        <taxon>Tritrichomonadida</taxon>
        <taxon>Tritrichomonadidae</taxon>
        <taxon>Tritrichomonas</taxon>
    </lineage>
</organism>
<evidence type="ECO:0000259" key="1">
    <source>
        <dbReference type="PROSITE" id="PS50011"/>
    </source>
</evidence>
<gene>
    <name evidence="2" type="ORF">M9Y10_012418</name>
</gene>
<reference evidence="2 3" key="1">
    <citation type="submission" date="2024-04" db="EMBL/GenBank/DDBJ databases">
        <title>Tritrichomonas musculus Genome.</title>
        <authorList>
            <person name="Alves-Ferreira E."/>
            <person name="Grigg M."/>
            <person name="Lorenzi H."/>
            <person name="Galac M."/>
        </authorList>
    </citation>
    <scope>NUCLEOTIDE SEQUENCE [LARGE SCALE GENOMIC DNA]</scope>
    <source>
        <strain evidence="2 3">EAF2021</strain>
    </source>
</reference>
<dbReference type="InterPro" id="IPR011009">
    <property type="entry name" value="Kinase-like_dom_sf"/>
</dbReference>
<dbReference type="Gene3D" id="1.10.510.10">
    <property type="entry name" value="Transferase(Phosphotransferase) domain 1"/>
    <property type="match status" value="1"/>
</dbReference>
<name>A0ABR2ICG3_9EUKA</name>
<evidence type="ECO:0000313" key="2">
    <source>
        <dbReference type="EMBL" id="KAK8860753.1"/>
    </source>
</evidence>
<dbReference type="GO" id="GO:0004674">
    <property type="term" value="F:protein serine/threonine kinase activity"/>
    <property type="evidence" value="ECO:0007669"/>
    <property type="project" value="UniProtKB-KW"/>
</dbReference>
<dbReference type="PROSITE" id="PS50011">
    <property type="entry name" value="PROTEIN_KINASE_DOM"/>
    <property type="match status" value="1"/>
</dbReference>
<comment type="caution">
    <text evidence="2">The sequence shown here is derived from an EMBL/GenBank/DDBJ whole genome shotgun (WGS) entry which is preliminary data.</text>
</comment>
<keyword evidence="2" id="KW-0808">Transferase</keyword>
<protein>
    <submittedName>
        <fullName evidence="2">G2-specific serine/threonine protein kinase</fullName>
    </submittedName>
</protein>
<keyword evidence="2" id="KW-0418">Kinase</keyword>
<dbReference type="EMBL" id="JAPFFF010000018">
    <property type="protein sequence ID" value="KAK8860753.1"/>
    <property type="molecule type" value="Genomic_DNA"/>
</dbReference>
<dbReference type="InterPro" id="IPR000719">
    <property type="entry name" value="Prot_kinase_dom"/>
</dbReference>
<keyword evidence="2" id="KW-0723">Serine/threonine-protein kinase</keyword>
<accession>A0ABR2ICG3</accession>
<feature type="domain" description="Protein kinase" evidence="1">
    <location>
        <begin position="1"/>
        <end position="58"/>
    </location>
</feature>
<dbReference type="Pfam" id="PF00069">
    <property type="entry name" value="Pkinase"/>
    <property type="match status" value="1"/>
</dbReference>